<keyword evidence="4" id="KW-0337">GPI-anchor biosynthesis</keyword>
<dbReference type="Pfam" id="PF06728">
    <property type="entry name" value="PIG-U"/>
    <property type="match status" value="1"/>
</dbReference>
<keyword evidence="8 9" id="KW-0472">Membrane</keyword>
<dbReference type="EMBL" id="OZ075146">
    <property type="protein sequence ID" value="CAL5054954.1"/>
    <property type="molecule type" value="Genomic_DNA"/>
</dbReference>
<protein>
    <recommendedName>
        <fullName evidence="12">GPI transamidase subunit PIG-U</fullName>
    </recommendedName>
</protein>
<feature type="transmembrane region" description="Helical" evidence="9">
    <location>
        <begin position="220"/>
        <end position="241"/>
    </location>
</feature>
<keyword evidence="5 9" id="KW-0812">Transmembrane</keyword>
<evidence type="ECO:0000256" key="7">
    <source>
        <dbReference type="ARBA" id="ARBA00022989"/>
    </source>
</evidence>
<organism evidence="10 11">
    <name type="scientific">Urochloa decumbens</name>
    <dbReference type="NCBI Taxonomy" id="240449"/>
    <lineage>
        <taxon>Eukaryota</taxon>
        <taxon>Viridiplantae</taxon>
        <taxon>Streptophyta</taxon>
        <taxon>Embryophyta</taxon>
        <taxon>Tracheophyta</taxon>
        <taxon>Spermatophyta</taxon>
        <taxon>Magnoliopsida</taxon>
        <taxon>Liliopsida</taxon>
        <taxon>Poales</taxon>
        <taxon>Poaceae</taxon>
        <taxon>PACMAD clade</taxon>
        <taxon>Panicoideae</taxon>
        <taxon>Panicodae</taxon>
        <taxon>Paniceae</taxon>
        <taxon>Melinidinae</taxon>
        <taxon>Urochloa</taxon>
    </lineage>
</organism>
<feature type="transmembrane region" description="Helical" evidence="9">
    <location>
        <begin position="287"/>
        <end position="309"/>
    </location>
</feature>
<dbReference type="GO" id="GO:0005789">
    <property type="term" value="C:endoplasmic reticulum membrane"/>
    <property type="evidence" value="ECO:0007669"/>
    <property type="project" value="UniProtKB-SubCell"/>
</dbReference>
<evidence type="ECO:0000256" key="9">
    <source>
        <dbReference type="SAM" id="Phobius"/>
    </source>
</evidence>
<dbReference type="Proteomes" id="UP001497457">
    <property type="component" value="Chromosome 36b"/>
</dbReference>
<keyword evidence="7 9" id="KW-1133">Transmembrane helix</keyword>
<sequence>MAIRYYWPMIDAAVGFRLVLVLSGGDLHLGSRPEVSTLLTSLRRLAKGYWLKQASMSPYPDLVPSMLMFVADLLAAMLIRATGRRLQMLRNRSFKSLDLTKAVNNSDNVSGGDIASLIYLWNPWAIVTCVGSCTSPIENLMVVVMIFGACSRLVPLAAFGYVMATHLSLYPAILIVPVILLLGYGPDAPPMKVFLLKSSNARKGDMSEYDKRTSLKVQRFSWMTVLHFIFWLFIWSCYVLLLSSITLKKVGGLKEMFEKTYGFILTVKDLSPNTGVLWYFFAEVFDFFRSFFLILFNMNIVFMVLPLAVRLKHRPSMLSCVCLHSNCCYVEILSLTGDSALYLGLLGLFANELAEMHVLVVESVGSMIKHDRKLILLVTS</sequence>
<evidence type="ECO:0000256" key="2">
    <source>
        <dbReference type="ARBA" id="ARBA00004687"/>
    </source>
</evidence>
<evidence type="ECO:0000256" key="6">
    <source>
        <dbReference type="ARBA" id="ARBA00022824"/>
    </source>
</evidence>
<accession>A0ABC9EC39</accession>
<evidence type="ECO:0000256" key="8">
    <source>
        <dbReference type="ARBA" id="ARBA00023136"/>
    </source>
</evidence>
<evidence type="ECO:0008006" key="12">
    <source>
        <dbReference type="Google" id="ProtNLM"/>
    </source>
</evidence>
<name>A0ABC9EC39_9POAL</name>
<reference evidence="10" key="1">
    <citation type="submission" date="2024-10" db="EMBL/GenBank/DDBJ databases">
        <authorList>
            <person name="Ryan C."/>
        </authorList>
    </citation>
    <scope>NUCLEOTIDE SEQUENCE [LARGE SCALE GENOMIC DNA]</scope>
</reference>
<evidence type="ECO:0000256" key="3">
    <source>
        <dbReference type="ARBA" id="ARBA00010026"/>
    </source>
</evidence>
<comment type="similarity">
    <text evidence="3">Belongs to the PIGU family.</text>
</comment>
<evidence type="ECO:0000256" key="5">
    <source>
        <dbReference type="ARBA" id="ARBA00022692"/>
    </source>
</evidence>
<dbReference type="PANTHER" id="PTHR13121:SF0">
    <property type="entry name" value="PHOSPHATIDYLINOSITOL GLYCAN ANCHOR BIOSYNTHESIS CLASS U PROTEIN"/>
    <property type="match status" value="1"/>
</dbReference>
<dbReference type="AlphaFoldDB" id="A0ABC9EC39"/>
<evidence type="ECO:0000256" key="1">
    <source>
        <dbReference type="ARBA" id="ARBA00004477"/>
    </source>
</evidence>
<dbReference type="InterPro" id="IPR009600">
    <property type="entry name" value="PIG-U"/>
</dbReference>
<proteinExistence type="inferred from homology"/>
<keyword evidence="11" id="KW-1185">Reference proteome</keyword>
<evidence type="ECO:0000256" key="4">
    <source>
        <dbReference type="ARBA" id="ARBA00022502"/>
    </source>
</evidence>
<feature type="transmembrane region" description="Helical" evidence="9">
    <location>
        <begin position="168"/>
        <end position="185"/>
    </location>
</feature>
<keyword evidence="6" id="KW-0256">Endoplasmic reticulum</keyword>
<dbReference type="GO" id="GO:0006506">
    <property type="term" value="P:GPI anchor biosynthetic process"/>
    <property type="evidence" value="ECO:0007669"/>
    <property type="project" value="UniProtKB-KW"/>
</dbReference>
<feature type="transmembrane region" description="Helical" evidence="9">
    <location>
        <begin position="62"/>
        <end position="83"/>
    </location>
</feature>
<evidence type="ECO:0000313" key="11">
    <source>
        <dbReference type="Proteomes" id="UP001497457"/>
    </source>
</evidence>
<dbReference type="PANTHER" id="PTHR13121">
    <property type="entry name" value="GPI TRANSAMIDASE COMPONENT PIG-U"/>
    <property type="match status" value="1"/>
</dbReference>
<gene>
    <name evidence="10" type="ORF">URODEC1_LOCUS94115</name>
</gene>
<comment type="pathway">
    <text evidence="2">Glycolipid biosynthesis; glycosylphosphatidylinositol-anchor biosynthesis.</text>
</comment>
<evidence type="ECO:0000313" key="10">
    <source>
        <dbReference type="EMBL" id="CAL5054954.1"/>
    </source>
</evidence>
<comment type="subcellular location">
    <subcellularLocation>
        <location evidence="1">Endoplasmic reticulum membrane</location>
        <topology evidence="1">Multi-pass membrane protein</topology>
    </subcellularLocation>
</comment>